<sequence>MTGSWEDGESVVAIHHKGGFDVDTVGIVQGCEQPDEVVECFGPQGCDSSPGEDTYSCSCRTHFAIVVAAAVAVSMELDNGTQWSSHHLLELWDPQASLDCRGLHAFALELGWNDYSMNVVPNIDGVRGFVVPQRVVDVHYSELVSVLDSVLVQVLVLVLLAPDSEC</sequence>
<dbReference type="EMBL" id="RCSW01000049">
    <property type="protein sequence ID" value="KAF7916842.1"/>
    <property type="molecule type" value="Genomic_DNA"/>
</dbReference>
<dbReference type="Proteomes" id="UP000710849">
    <property type="component" value="Unassembled WGS sequence"/>
</dbReference>
<name>A0A9P5HT80_9HELO</name>
<protein>
    <submittedName>
        <fullName evidence="1">Uncharacterized protein</fullName>
    </submittedName>
</protein>
<dbReference type="GeneID" id="62155667"/>
<organism evidence="1 2">
    <name type="scientific">Botrytis byssoidea</name>
    <dbReference type="NCBI Taxonomy" id="139641"/>
    <lineage>
        <taxon>Eukaryota</taxon>
        <taxon>Fungi</taxon>
        <taxon>Dikarya</taxon>
        <taxon>Ascomycota</taxon>
        <taxon>Pezizomycotina</taxon>
        <taxon>Leotiomycetes</taxon>
        <taxon>Helotiales</taxon>
        <taxon>Sclerotiniaceae</taxon>
        <taxon>Botrytis</taxon>
    </lineage>
</organism>
<gene>
    <name evidence="1" type="ORF">EAE97_012080</name>
</gene>
<accession>A0A9P5HT80</accession>
<proteinExistence type="predicted"/>
<evidence type="ECO:0000313" key="2">
    <source>
        <dbReference type="Proteomes" id="UP000710849"/>
    </source>
</evidence>
<comment type="caution">
    <text evidence="1">The sequence shown here is derived from an EMBL/GenBank/DDBJ whole genome shotgun (WGS) entry which is preliminary data.</text>
</comment>
<keyword evidence="2" id="KW-1185">Reference proteome</keyword>
<dbReference type="AlphaFoldDB" id="A0A9P5HT80"/>
<evidence type="ECO:0000313" key="1">
    <source>
        <dbReference type="EMBL" id="KAF7916842.1"/>
    </source>
</evidence>
<dbReference type="RefSeq" id="XP_038726563.1">
    <property type="nucleotide sequence ID" value="XM_038882594.1"/>
</dbReference>
<reference evidence="1 2" key="1">
    <citation type="journal article" date="2020" name="Genome Biol. Evol.">
        <title>Comparative genomics of Sclerotiniaceae.</title>
        <authorList>
            <person name="Valero Jimenez C.A."/>
            <person name="Steentjes M."/>
            <person name="Scholten O.E."/>
            <person name="Van Kan J.A.L."/>
        </authorList>
    </citation>
    <scope>NUCLEOTIDE SEQUENCE [LARGE SCALE GENOMIC DNA]</scope>
    <source>
        <strain evidence="1 2">MUCL 94</strain>
    </source>
</reference>